<evidence type="ECO:0000256" key="1">
    <source>
        <dbReference type="SAM" id="SignalP"/>
    </source>
</evidence>
<reference evidence="3" key="1">
    <citation type="submission" date="2016-05" db="EMBL/GenBank/DDBJ databases">
        <authorList>
            <person name="Behera P."/>
            <person name="Vaishampayan P."/>
            <person name="Singh N."/>
            <person name="Raina V."/>
            <person name="Suar M."/>
            <person name="Pattnaik A."/>
            <person name="Rastogi G."/>
        </authorList>
    </citation>
    <scope>NUCLEOTIDE SEQUENCE [LARGE SCALE GENOMIC DNA]</scope>
    <source>
        <strain evidence="3">MP23</strain>
    </source>
</reference>
<feature type="signal peptide" evidence="1">
    <location>
        <begin position="1"/>
        <end position="25"/>
    </location>
</feature>
<dbReference type="InterPro" id="IPR038483">
    <property type="entry name" value="YcfL-like_sf"/>
</dbReference>
<organism evidence="2 3">
    <name type="scientific">Mangrovibacter phragmitis</name>
    <dbReference type="NCBI Taxonomy" id="1691903"/>
    <lineage>
        <taxon>Bacteria</taxon>
        <taxon>Pseudomonadati</taxon>
        <taxon>Pseudomonadota</taxon>
        <taxon>Gammaproteobacteria</taxon>
        <taxon>Enterobacterales</taxon>
        <taxon>Enterobacteriaceae</taxon>
        <taxon>Mangrovibacter</taxon>
    </lineage>
</organism>
<feature type="chain" id="PRO_5008596498" description="DUF1425 domain-containing protein" evidence="1">
    <location>
        <begin position="26"/>
        <end position="124"/>
    </location>
</feature>
<evidence type="ECO:0000313" key="2">
    <source>
        <dbReference type="EMBL" id="OAT74974.1"/>
    </source>
</evidence>
<dbReference type="PROSITE" id="PS51257">
    <property type="entry name" value="PROKAR_LIPOPROTEIN"/>
    <property type="match status" value="1"/>
</dbReference>
<comment type="caution">
    <text evidence="2">The sequence shown here is derived from an EMBL/GenBank/DDBJ whole genome shotgun (WGS) entry which is preliminary data.</text>
</comment>
<name>A0A1B7KY52_9ENTR</name>
<dbReference type="CDD" id="cd09030">
    <property type="entry name" value="DUF1425"/>
    <property type="match status" value="1"/>
</dbReference>
<accession>A0A1B7KY52</accession>
<sequence>MIRRTLCLACVITALSACSSGPVIPVNSSQTLVIESSLLVAGVTAERPVISHAGVNTQAVSSLYNEGHQPVTVHYRFFWYDKKGLEIHPLDEPRSVVVPSATTVDIHAITQMPGADQVRVYLYL</sequence>
<dbReference type="Pfam" id="PF07233">
    <property type="entry name" value="DUF1425"/>
    <property type="match status" value="1"/>
</dbReference>
<protein>
    <recommendedName>
        <fullName evidence="4">DUF1425 domain-containing protein</fullName>
    </recommendedName>
</protein>
<evidence type="ECO:0008006" key="4">
    <source>
        <dbReference type="Google" id="ProtNLM"/>
    </source>
</evidence>
<dbReference type="AlphaFoldDB" id="A0A1B7KY52"/>
<dbReference type="Gene3D" id="2.60.40.3230">
    <property type="match status" value="1"/>
</dbReference>
<dbReference type="STRING" id="1691903.A9B99_17480"/>
<dbReference type="InterPro" id="IPR010824">
    <property type="entry name" value="DUF1425"/>
</dbReference>
<keyword evidence="3" id="KW-1185">Reference proteome</keyword>
<keyword evidence="1" id="KW-0732">Signal</keyword>
<dbReference type="Proteomes" id="UP000078225">
    <property type="component" value="Unassembled WGS sequence"/>
</dbReference>
<gene>
    <name evidence="2" type="ORF">A9B99_17480</name>
</gene>
<proteinExistence type="predicted"/>
<dbReference type="OrthoDB" id="5616034at2"/>
<dbReference type="EMBL" id="LYRP01000050">
    <property type="protein sequence ID" value="OAT74974.1"/>
    <property type="molecule type" value="Genomic_DNA"/>
</dbReference>
<evidence type="ECO:0000313" key="3">
    <source>
        <dbReference type="Proteomes" id="UP000078225"/>
    </source>
</evidence>